<proteinExistence type="predicted"/>
<keyword evidence="2" id="KW-0472">Membrane</keyword>
<accession>A0A1G7NFC4</accession>
<keyword evidence="2" id="KW-0812">Transmembrane</keyword>
<feature type="transmembrane region" description="Helical" evidence="2">
    <location>
        <begin position="219"/>
        <end position="239"/>
    </location>
</feature>
<dbReference type="AlphaFoldDB" id="A0A1G7NFC4"/>
<sequence length="240" mass="25689">MGLRQDLLAGAVSASLACLLPMLGITSELVLRDRAMAGGILDPDPEAKERLVHSHTKPARISRNQPAARVTCQRYPGSPTILYQFDRTDAQRTMVVVDDFDDGAQPKETEPRLNTDMGRKRPVVIRTTTTARFCGDVDGLSGHHQAQKRECRGTDRGHDRPQSEPEGGPRDTVADSHLANGCPLGAQIAIRGGLGIAAVWFIAAGAVSLGIARSTRGRRVALGIVSCGFMALIAIVGFFP</sequence>
<evidence type="ECO:0000313" key="3">
    <source>
        <dbReference type="EMBL" id="SDF72768.1"/>
    </source>
</evidence>
<name>A0A1G7NFC4_9SPHN</name>
<evidence type="ECO:0000256" key="2">
    <source>
        <dbReference type="SAM" id="Phobius"/>
    </source>
</evidence>
<gene>
    <name evidence="3" type="ORF">SAMN05216557_105147</name>
</gene>
<dbReference type="EMBL" id="FNBI01000005">
    <property type="protein sequence ID" value="SDF72768.1"/>
    <property type="molecule type" value="Genomic_DNA"/>
</dbReference>
<evidence type="ECO:0000256" key="1">
    <source>
        <dbReference type="SAM" id="MobiDB-lite"/>
    </source>
</evidence>
<dbReference type="Proteomes" id="UP000323502">
    <property type="component" value="Unassembled WGS sequence"/>
</dbReference>
<feature type="region of interest" description="Disordered" evidence="1">
    <location>
        <begin position="136"/>
        <end position="176"/>
    </location>
</feature>
<protein>
    <submittedName>
        <fullName evidence="3">Uncharacterized protein</fullName>
    </submittedName>
</protein>
<dbReference type="PROSITE" id="PS51257">
    <property type="entry name" value="PROKAR_LIPOPROTEIN"/>
    <property type="match status" value="1"/>
</dbReference>
<keyword evidence="2" id="KW-1133">Transmembrane helix</keyword>
<organism evidence="3 4">
    <name type="scientific">Sphingomonas carotinifaciens</name>
    <dbReference type="NCBI Taxonomy" id="1166323"/>
    <lineage>
        <taxon>Bacteria</taxon>
        <taxon>Pseudomonadati</taxon>
        <taxon>Pseudomonadota</taxon>
        <taxon>Alphaproteobacteria</taxon>
        <taxon>Sphingomonadales</taxon>
        <taxon>Sphingomonadaceae</taxon>
        <taxon>Sphingomonas</taxon>
    </lineage>
</organism>
<keyword evidence="4" id="KW-1185">Reference proteome</keyword>
<feature type="compositionally biased region" description="Basic and acidic residues" evidence="1">
    <location>
        <begin position="147"/>
        <end position="174"/>
    </location>
</feature>
<reference evidence="3 4" key="1">
    <citation type="submission" date="2016-10" db="EMBL/GenBank/DDBJ databases">
        <authorList>
            <person name="Varghese N."/>
            <person name="Submissions S."/>
        </authorList>
    </citation>
    <scope>NUCLEOTIDE SEQUENCE [LARGE SCALE GENOMIC DNA]</scope>
    <source>
        <strain evidence="3 4">S7-754</strain>
    </source>
</reference>
<evidence type="ECO:0000313" key="4">
    <source>
        <dbReference type="Proteomes" id="UP000323502"/>
    </source>
</evidence>
<feature type="transmembrane region" description="Helical" evidence="2">
    <location>
        <begin position="188"/>
        <end position="212"/>
    </location>
</feature>